<evidence type="ECO:0000259" key="10">
    <source>
        <dbReference type="PROSITE" id="PS50893"/>
    </source>
</evidence>
<dbReference type="GO" id="GO:0005524">
    <property type="term" value="F:ATP binding"/>
    <property type="evidence" value="ECO:0007669"/>
    <property type="project" value="UniProtKB-KW"/>
</dbReference>
<evidence type="ECO:0000256" key="5">
    <source>
        <dbReference type="ARBA" id="ARBA00022801"/>
    </source>
</evidence>
<keyword evidence="5" id="KW-0378">Hydrolase</keyword>
<dbReference type="InterPro" id="IPR027417">
    <property type="entry name" value="P-loop_NTPase"/>
</dbReference>
<keyword evidence="9" id="KW-0175">Coiled coil</keyword>
<evidence type="ECO:0000256" key="8">
    <source>
        <dbReference type="ARBA" id="ARBA00023204"/>
    </source>
</evidence>
<dbReference type="PANTHER" id="PTHR42855">
    <property type="entry name" value="ABC TRANSPORTER ATP-BINDING SUBUNIT"/>
    <property type="match status" value="1"/>
</dbReference>
<evidence type="ECO:0000256" key="2">
    <source>
        <dbReference type="ARBA" id="ARBA00022737"/>
    </source>
</evidence>
<reference evidence="11" key="1">
    <citation type="submission" date="2018-06" db="EMBL/GenBank/DDBJ databases">
        <authorList>
            <person name="Zhirakovskaya E."/>
        </authorList>
    </citation>
    <scope>NUCLEOTIDE SEQUENCE</scope>
</reference>
<dbReference type="GO" id="GO:0006281">
    <property type="term" value="P:DNA repair"/>
    <property type="evidence" value="ECO:0007669"/>
    <property type="project" value="UniProtKB-KW"/>
</dbReference>
<feature type="coiled-coil region" evidence="9">
    <location>
        <begin position="571"/>
        <end position="629"/>
    </location>
</feature>
<dbReference type="SMART" id="SM00382">
    <property type="entry name" value="AAA"/>
    <property type="match status" value="2"/>
</dbReference>
<dbReference type="AlphaFoldDB" id="A0A3B1BYZ5"/>
<dbReference type="PANTHER" id="PTHR42855:SF1">
    <property type="entry name" value="ABC TRANSPORTER DOMAIN-CONTAINING PROTEIN"/>
    <property type="match status" value="1"/>
</dbReference>
<dbReference type="PROSITE" id="PS50893">
    <property type="entry name" value="ABC_TRANSPORTER_2"/>
    <property type="match status" value="2"/>
</dbReference>
<dbReference type="InterPro" id="IPR003439">
    <property type="entry name" value="ABC_transporter-like_ATP-bd"/>
</dbReference>
<dbReference type="Pfam" id="PF00005">
    <property type="entry name" value="ABC_tran"/>
    <property type="match status" value="2"/>
</dbReference>
<dbReference type="InterPro" id="IPR032781">
    <property type="entry name" value="ABC_tran_Xtn"/>
</dbReference>
<dbReference type="CDD" id="cd03221">
    <property type="entry name" value="ABCF_EF-3"/>
    <property type="match status" value="2"/>
</dbReference>
<dbReference type="InterPro" id="IPR051309">
    <property type="entry name" value="ABCF_ATPase"/>
</dbReference>
<dbReference type="InterPro" id="IPR003593">
    <property type="entry name" value="AAA+_ATPase"/>
</dbReference>
<keyword evidence="7" id="KW-0238">DNA-binding</keyword>
<dbReference type="GO" id="GO:0016887">
    <property type="term" value="F:ATP hydrolysis activity"/>
    <property type="evidence" value="ECO:0007669"/>
    <property type="project" value="InterPro"/>
</dbReference>
<evidence type="ECO:0000313" key="11">
    <source>
        <dbReference type="EMBL" id="VAX09847.1"/>
    </source>
</evidence>
<proteinExistence type="inferred from homology"/>
<evidence type="ECO:0000256" key="9">
    <source>
        <dbReference type="SAM" id="Coils"/>
    </source>
</evidence>
<dbReference type="SUPFAM" id="SSF52540">
    <property type="entry name" value="P-loop containing nucleoside triphosphate hydrolases"/>
    <property type="match status" value="2"/>
</dbReference>
<evidence type="ECO:0000256" key="3">
    <source>
        <dbReference type="ARBA" id="ARBA00022741"/>
    </source>
</evidence>
<dbReference type="EMBL" id="UOFY01000042">
    <property type="protein sequence ID" value="VAX09847.1"/>
    <property type="molecule type" value="Genomic_DNA"/>
</dbReference>
<evidence type="ECO:0000256" key="7">
    <source>
        <dbReference type="ARBA" id="ARBA00023125"/>
    </source>
</evidence>
<dbReference type="InterPro" id="IPR037118">
    <property type="entry name" value="Val-tRNA_synth_C_sf"/>
</dbReference>
<dbReference type="FunFam" id="3.40.50.300:FF:000011">
    <property type="entry name" value="Putative ABC transporter ATP-binding component"/>
    <property type="match status" value="1"/>
</dbReference>
<name>A0A3B1BYZ5_9ZZZZ</name>
<keyword evidence="6" id="KW-0067">ATP-binding</keyword>
<evidence type="ECO:0000256" key="1">
    <source>
        <dbReference type="ARBA" id="ARBA00022490"/>
    </source>
</evidence>
<evidence type="ECO:0000256" key="6">
    <source>
        <dbReference type="ARBA" id="ARBA00022840"/>
    </source>
</evidence>
<dbReference type="PROSITE" id="PS00211">
    <property type="entry name" value="ABC_TRANSPORTER_1"/>
    <property type="match status" value="1"/>
</dbReference>
<feature type="domain" description="ABC transporter" evidence="10">
    <location>
        <begin position="309"/>
        <end position="539"/>
    </location>
</feature>
<keyword evidence="4" id="KW-0227">DNA damage</keyword>
<dbReference type="InterPro" id="IPR043686">
    <property type="entry name" value="Uup"/>
</dbReference>
<sequence length="630" mass="70825">MPPLVSFKNVSLAFGSAPLLEQVNFNIDRGERICLLGRNGTGKSTLLRVMAGEITADDGEIWRAGGLRVASLDQEVPVGDKRSVFDVVASGLETLGTLLSDYHHLALRLEQGEHDSAILEKFAHLQQQIEAAEGWRFEQRVSAAISRLELPVDKSMDELSGGLKRRVLLARALVQEPDLLLLDEPTNHLDIEGITWLEEFMLGFNGALLFITHDRTFLQQLATRIIELDRGQLTSWPGDYANYLRKKEERLAVEVEQNALFDKKLAQEEVWIRQGIKARRTRNEGRVRALKALREQRQARREQGGKAKINLESANRSGKLVAEVEESTLSLGGRCLFRDFSTRIMRGDRIGIIGPNGAGKTSLIKMLLGELAPDSGKVTLGTKLEVAYFDQQRAQLNPQKSVIENLNLGTDQVTINGSSRHVISYLQDFLFTPQRINSPVSSLSGGERNRLLLAQLFTRPANLLVMDEPTNDLDVETLELLEELLTDFKGTLLLVSHDRSFLDNVVTSTLVFEGDAQLREYVGGYQDWLQQRVQTAMSKPAARETGKTVKVASSSTEITSRKLSYKEQRELDSLPEKIESLEAEQEKLQTQIADSGFYQQDKARIVETLERMESLQQELEQAYQRWEALE</sequence>
<organism evidence="11">
    <name type="scientific">hydrothermal vent metagenome</name>
    <dbReference type="NCBI Taxonomy" id="652676"/>
    <lineage>
        <taxon>unclassified sequences</taxon>
        <taxon>metagenomes</taxon>
        <taxon>ecological metagenomes</taxon>
    </lineage>
</organism>
<dbReference type="InterPro" id="IPR017871">
    <property type="entry name" value="ABC_transporter-like_CS"/>
</dbReference>
<accession>A0A3B1BYZ5</accession>
<keyword evidence="8" id="KW-0234">DNA repair</keyword>
<dbReference type="InterPro" id="IPR032524">
    <property type="entry name" value="ABC_tran_C"/>
</dbReference>
<protein>
    <submittedName>
        <fullName evidence="11">Bis-ABC ATPase Uup</fullName>
    </submittedName>
</protein>
<dbReference type="HAMAP" id="MF_00848">
    <property type="entry name" value="Uup"/>
    <property type="match status" value="1"/>
</dbReference>
<dbReference type="FunFam" id="3.40.50.300:FF:000309">
    <property type="entry name" value="ABC transporter ATP-binding protein"/>
    <property type="match status" value="1"/>
</dbReference>
<gene>
    <name evidence="11" type="ORF">MNBD_GAMMA25-1303</name>
</gene>
<dbReference type="Gene3D" id="3.40.50.300">
    <property type="entry name" value="P-loop containing nucleotide triphosphate hydrolases"/>
    <property type="match status" value="2"/>
</dbReference>
<dbReference type="Pfam" id="PF16326">
    <property type="entry name" value="ABC_tran_CTD"/>
    <property type="match status" value="1"/>
</dbReference>
<dbReference type="Gene3D" id="1.10.287.380">
    <property type="entry name" value="Valyl-tRNA synthetase, C-terminal domain"/>
    <property type="match status" value="1"/>
</dbReference>
<keyword evidence="3" id="KW-0547">Nucleotide-binding</keyword>
<evidence type="ECO:0000256" key="4">
    <source>
        <dbReference type="ARBA" id="ARBA00022763"/>
    </source>
</evidence>
<keyword evidence="2" id="KW-0677">Repeat</keyword>
<feature type="domain" description="ABC transporter" evidence="10">
    <location>
        <begin position="5"/>
        <end position="255"/>
    </location>
</feature>
<dbReference type="Pfam" id="PF12848">
    <property type="entry name" value="ABC_tran_Xtn"/>
    <property type="match status" value="1"/>
</dbReference>
<keyword evidence="1" id="KW-0963">Cytoplasm</keyword>
<dbReference type="GO" id="GO:0003677">
    <property type="term" value="F:DNA binding"/>
    <property type="evidence" value="ECO:0007669"/>
    <property type="project" value="UniProtKB-KW"/>
</dbReference>